<evidence type="ECO:0000313" key="7">
    <source>
        <dbReference type="EMBL" id="RCG24968.1"/>
    </source>
</evidence>
<proteinExistence type="inferred from homology"/>
<keyword evidence="3" id="KW-0133">Cell shape</keyword>
<evidence type="ECO:0000256" key="3">
    <source>
        <dbReference type="ARBA" id="ARBA00022960"/>
    </source>
</evidence>
<comment type="caution">
    <text evidence="7">The sequence shown here is derived from an EMBL/GenBank/DDBJ whole genome shotgun (WGS) entry which is preliminary data.</text>
</comment>
<feature type="region of interest" description="Disordered" evidence="5">
    <location>
        <begin position="281"/>
        <end position="398"/>
    </location>
</feature>
<dbReference type="GO" id="GO:0008360">
    <property type="term" value="P:regulation of cell shape"/>
    <property type="evidence" value="ECO:0007669"/>
    <property type="project" value="UniProtKB-KW"/>
</dbReference>
<accession>A0A367F3M2</accession>
<dbReference type="RefSeq" id="WP_114032599.1">
    <property type="nucleotide sequence ID" value="NZ_QOIL01000023.1"/>
</dbReference>
<feature type="domain" description="Rod shape-determining protein MreC beta-barrel core" evidence="6">
    <location>
        <begin position="130"/>
        <end position="274"/>
    </location>
</feature>
<feature type="compositionally biased region" description="Basic and acidic residues" evidence="5">
    <location>
        <begin position="380"/>
        <end position="398"/>
    </location>
</feature>
<feature type="compositionally biased region" description="Low complexity" evidence="5">
    <location>
        <begin position="311"/>
        <end position="325"/>
    </location>
</feature>
<dbReference type="EMBL" id="QOIL01000023">
    <property type="protein sequence ID" value="RCG24968.1"/>
    <property type="molecule type" value="Genomic_DNA"/>
</dbReference>
<comment type="similarity">
    <text evidence="1">Belongs to the MreC family.</text>
</comment>
<keyword evidence="8" id="KW-1185">Reference proteome</keyword>
<dbReference type="Pfam" id="PF04085">
    <property type="entry name" value="MreC"/>
    <property type="match status" value="1"/>
</dbReference>
<evidence type="ECO:0000256" key="1">
    <source>
        <dbReference type="ARBA" id="ARBA00009369"/>
    </source>
</evidence>
<dbReference type="Gene3D" id="2.40.10.340">
    <property type="entry name" value="Rod shape-determining protein MreC, domain 1"/>
    <property type="match status" value="1"/>
</dbReference>
<evidence type="ECO:0000259" key="6">
    <source>
        <dbReference type="Pfam" id="PF04085"/>
    </source>
</evidence>
<organism evidence="7 8">
    <name type="scientific">Sphaerisporangium album</name>
    <dbReference type="NCBI Taxonomy" id="509200"/>
    <lineage>
        <taxon>Bacteria</taxon>
        <taxon>Bacillati</taxon>
        <taxon>Actinomycetota</taxon>
        <taxon>Actinomycetes</taxon>
        <taxon>Streptosporangiales</taxon>
        <taxon>Streptosporangiaceae</taxon>
        <taxon>Sphaerisporangium</taxon>
    </lineage>
</organism>
<evidence type="ECO:0000256" key="5">
    <source>
        <dbReference type="SAM" id="MobiDB-lite"/>
    </source>
</evidence>
<sequence>MRDTRRARLILGLLLAAALVLITIDHRQRDDSLFEPVRGAAASLFGAAEEAGTSVVRPVGDFVDTFASAGEYKRQIAAVRAENSRLRQELTAQTLDRQRSAELTKMLGLSGLGGYRVVAAQVIARRGVPGFEEAVEIDAGSGDGVRSEMTVLNGDGLVGRVVHTGPGTSTVVLLTDPASTAGARLEGGNEVGVVTGLGRAAESRLIRLRLLDSAGPLAVGRRIVSFGSEHGVPYAPGVPVGVIERVEPTPGELTRVAYAKPFVDFASLDVVGVVVKAPQRDPRDAMLPPPPRNHVRAPAPSAPPSAPPSREPSSGPSVSPSPSATAREEGRRERKRRQRDEQGEEAQRPGAARAHARHQRAPARRPHAGPRRPAHPRAHDKRDGRTGGHRQDRAGGRT</sequence>
<gene>
    <name evidence="7" type="ORF">DQ384_31905</name>
</gene>
<protein>
    <recommendedName>
        <fullName evidence="2">Cell shape-determining protein MreC</fullName>
    </recommendedName>
    <alternativeName>
        <fullName evidence="4">Cell shape protein MreC</fullName>
    </alternativeName>
</protein>
<dbReference type="PANTHER" id="PTHR34138:SF1">
    <property type="entry name" value="CELL SHAPE-DETERMINING PROTEIN MREC"/>
    <property type="match status" value="1"/>
</dbReference>
<feature type="compositionally biased region" description="Pro residues" evidence="5">
    <location>
        <begin position="300"/>
        <end position="310"/>
    </location>
</feature>
<evidence type="ECO:0000313" key="8">
    <source>
        <dbReference type="Proteomes" id="UP000253094"/>
    </source>
</evidence>
<dbReference type="Proteomes" id="UP000253094">
    <property type="component" value="Unassembled WGS sequence"/>
</dbReference>
<dbReference type="Gene3D" id="2.40.10.350">
    <property type="entry name" value="Rod shape-determining protein MreC, domain 2"/>
    <property type="match status" value="1"/>
</dbReference>
<reference evidence="7 8" key="1">
    <citation type="submission" date="2018-06" db="EMBL/GenBank/DDBJ databases">
        <title>Sphaerisporangium craniellae sp. nov., isolated from a marine sponge in the South China Sea.</title>
        <authorList>
            <person name="Li L."/>
        </authorList>
    </citation>
    <scope>NUCLEOTIDE SEQUENCE [LARGE SCALE GENOMIC DNA]</scope>
    <source>
        <strain evidence="7 8">CCTCC AA 208026</strain>
    </source>
</reference>
<dbReference type="InterPro" id="IPR042177">
    <property type="entry name" value="Cell/Rod_1"/>
</dbReference>
<dbReference type="OrthoDB" id="5196068at2"/>
<name>A0A367F3M2_9ACTN</name>
<feature type="compositionally biased region" description="Basic and acidic residues" evidence="5">
    <location>
        <begin position="326"/>
        <end position="347"/>
    </location>
</feature>
<dbReference type="InterPro" id="IPR042175">
    <property type="entry name" value="Cell/Rod_MreC_2"/>
</dbReference>
<dbReference type="InterPro" id="IPR007221">
    <property type="entry name" value="MreC"/>
</dbReference>
<dbReference type="PANTHER" id="PTHR34138">
    <property type="entry name" value="CELL SHAPE-DETERMINING PROTEIN MREC"/>
    <property type="match status" value="1"/>
</dbReference>
<feature type="compositionally biased region" description="Basic residues" evidence="5">
    <location>
        <begin position="354"/>
        <end position="379"/>
    </location>
</feature>
<dbReference type="InterPro" id="IPR055342">
    <property type="entry name" value="MreC_beta-barrel_core"/>
</dbReference>
<dbReference type="AlphaFoldDB" id="A0A367F3M2"/>
<evidence type="ECO:0000256" key="2">
    <source>
        <dbReference type="ARBA" id="ARBA00013855"/>
    </source>
</evidence>
<dbReference type="GO" id="GO:0005886">
    <property type="term" value="C:plasma membrane"/>
    <property type="evidence" value="ECO:0007669"/>
    <property type="project" value="TreeGrafter"/>
</dbReference>
<evidence type="ECO:0000256" key="4">
    <source>
        <dbReference type="ARBA" id="ARBA00032089"/>
    </source>
</evidence>